<name>A0A498KBY5_MALDO</name>
<evidence type="ECO:0000313" key="2">
    <source>
        <dbReference type="EMBL" id="RXI04931.1"/>
    </source>
</evidence>
<accession>A0A498KBY5</accession>
<evidence type="ECO:0008006" key="4">
    <source>
        <dbReference type="Google" id="ProtNLM"/>
    </source>
</evidence>
<protein>
    <recommendedName>
        <fullName evidence="4">Replication factor A C-terminal domain-containing protein</fullName>
    </recommendedName>
</protein>
<reference evidence="2 3" key="1">
    <citation type="submission" date="2018-10" db="EMBL/GenBank/DDBJ databases">
        <title>A high-quality apple genome assembly.</title>
        <authorList>
            <person name="Hu J."/>
        </authorList>
    </citation>
    <scope>NUCLEOTIDE SEQUENCE [LARGE SCALE GENOMIC DNA]</scope>
    <source>
        <strain evidence="3">cv. HFTH1</strain>
        <tissue evidence="2">Young leaf</tissue>
    </source>
</reference>
<sequence>MSPYIVSWLTRRTMRLKSLHWTLTMKLWLQKLRPLESGGQYKVVLHETQIVLIATTVFRKQSSYPHLNRVDILMGNEMRVMSHIVDKCCRSFLFFIGGSFVFARILFSNLQDPVKILPPSSRQLNEAEVLRTARRVTIDELAFLDPDLHKDDTFLCKASVKRFDTRYNWWYSACPNCVKQMHKDPTTEQLTCQKHPNQIPTSCTLIIGKSGEQLFGMVADQQLPNEFLRMIGQKKIFHLRFGNRRNNFNLNDVLIYNVSEDTSMEPMTPQTLPKEMTVSSTTVSSSTSTPETSGQSYKRKRESVRRALFIVGEQSEPEEISEVDPKELDEVPSTLFTSHASVYFFPKAFLALKPHL</sequence>
<evidence type="ECO:0000256" key="1">
    <source>
        <dbReference type="SAM" id="MobiDB-lite"/>
    </source>
</evidence>
<organism evidence="2 3">
    <name type="scientific">Malus domestica</name>
    <name type="common">Apple</name>
    <name type="synonym">Pyrus malus</name>
    <dbReference type="NCBI Taxonomy" id="3750"/>
    <lineage>
        <taxon>Eukaryota</taxon>
        <taxon>Viridiplantae</taxon>
        <taxon>Streptophyta</taxon>
        <taxon>Embryophyta</taxon>
        <taxon>Tracheophyta</taxon>
        <taxon>Spermatophyta</taxon>
        <taxon>Magnoliopsida</taxon>
        <taxon>eudicotyledons</taxon>
        <taxon>Gunneridae</taxon>
        <taxon>Pentapetalae</taxon>
        <taxon>rosids</taxon>
        <taxon>fabids</taxon>
        <taxon>Rosales</taxon>
        <taxon>Rosaceae</taxon>
        <taxon>Amygdaloideae</taxon>
        <taxon>Maleae</taxon>
        <taxon>Malus</taxon>
    </lineage>
</organism>
<feature type="region of interest" description="Disordered" evidence="1">
    <location>
        <begin position="264"/>
        <end position="300"/>
    </location>
</feature>
<dbReference type="EMBL" id="RDQH01000329">
    <property type="protein sequence ID" value="RXI04931.1"/>
    <property type="molecule type" value="Genomic_DNA"/>
</dbReference>
<proteinExistence type="predicted"/>
<dbReference type="InterPro" id="IPR012340">
    <property type="entry name" value="NA-bd_OB-fold"/>
</dbReference>
<evidence type="ECO:0000313" key="3">
    <source>
        <dbReference type="Proteomes" id="UP000290289"/>
    </source>
</evidence>
<keyword evidence="3" id="KW-1185">Reference proteome</keyword>
<dbReference type="Proteomes" id="UP000290289">
    <property type="component" value="Chromosome 3"/>
</dbReference>
<feature type="compositionally biased region" description="Low complexity" evidence="1">
    <location>
        <begin position="277"/>
        <end position="289"/>
    </location>
</feature>
<gene>
    <name evidence="2" type="ORF">DVH24_039205</name>
</gene>
<dbReference type="AlphaFoldDB" id="A0A498KBY5"/>
<comment type="caution">
    <text evidence="2">The sequence shown here is derived from an EMBL/GenBank/DDBJ whole genome shotgun (WGS) entry which is preliminary data.</text>
</comment>
<dbReference type="Gene3D" id="2.40.50.140">
    <property type="entry name" value="Nucleic acid-binding proteins"/>
    <property type="match status" value="1"/>
</dbReference>
<dbReference type="SUPFAM" id="SSF50249">
    <property type="entry name" value="Nucleic acid-binding proteins"/>
    <property type="match status" value="1"/>
</dbReference>